<protein>
    <recommendedName>
        <fullName evidence="6">Cytochrome b5 heme-binding domain-containing protein</fullName>
    </recommendedName>
</protein>
<sequence length="208" mass="23102">MNDTTLPKQSNDSKYPRRRENKGAVVRPGFGLHDWMTLLRQAKDLAQRKGSPLRHDITPAEMRLHDKPYDGWCSLRGKVYNISPYLAYHPGGDEILRSVLGKDATALFDKYHQWINIDNLIGPLLLGTLMAKKRRSSVPEDGGASEYDEDGDDGDDGDDPVMPSMANSHASNAIPMPRPIKVETAASLLPPLHKDGDADDPDEYSPKI</sequence>
<feature type="compositionally biased region" description="Acidic residues" evidence="5">
    <location>
        <begin position="197"/>
        <end position="208"/>
    </location>
</feature>
<dbReference type="PANTHER" id="PTHR46237">
    <property type="entry name" value="CYTOCHROME B5 REDUCTASE 4 FAMILY MEMBER"/>
    <property type="match status" value="1"/>
</dbReference>
<dbReference type="Gene3D" id="3.10.120.10">
    <property type="entry name" value="Cytochrome b5-like heme/steroid binding domain"/>
    <property type="match status" value="1"/>
</dbReference>
<dbReference type="InterPro" id="IPR036400">
    <property type="entry name" value="Cyt_B5-like_heme/steroid_sf"/>
</dbReference>
<feature type="domain" description="Cytochrome b5 heme-binding" evidence="6">
    <location>
        <begin position="54"/>
        <end position="130"/>
    </location>
</feature>
<dbReference type="SUPFAM" id="SSF55856">
    <property type="entry name" value="Cytochrome b5-like heme/steroid binding domain"/>
    <property type="match status" value="1"/>
</dbReference>
<evidence type="ECO:0000256" key="2">
    <source>
        <dbReference type="ARBA" id="ARBA00022723"/>
    </source>
</evidence>
<name>A0ABD3RSH5_9STRA</name>
<evidence type="ECO:0000313" key="8">
    <source>
        <dbReference type="Proteomes" id="UP001530377"/>
    </source>
</evidence>
<dbReference type="PROSITE" id="PS50255">
    <property type="entry name" value="CYTOCHROME_B5_2"/>
    <property type="match status" value="1"/>
</dbReference>
<dbReference type="GO" id="GO:0046872">
    <property type="term" value="F:metal ion binding"/>
    <property type="evidence" value="ECO:0007669"/>
    <property type="project" value="UniProtKB-UniRule"/>
</dbReference>
<organism evidence="7 8">
    <name type="scientific">Cyclostephanos tholiformis</name>
    <dbReference type="NCBI Taxonomy" id="382380"/>
    <lineage>
        <taxon>Eukaryota</taxon>
        <taxon>Sar</taxon>
        <taxon>Stramenopiles</taxon>
        <taxon>Ochrophyta</taxon>
        <taxon>Bacillariophyta</taxon>
        <taxon>Coscinodiscophyceae</taxon>
        <taxon>Thalassiosirophycidae</taxon>
        <taxon>Stephanodiscales</taxon>
        <taxon>Stephanodiscaceae</taxon>
        <taxon>Cyclostephanos</taxon>
    </lineage>
</organism>
<dbReference type="InterPro" id="IPR018506">
    <property type="entry name" value="Cyt_B5_heme-BS"/>
</dbReference>
<dbReference type="PANTHER" id="PTHR46237:SF1">
    <property type="entry name" value="CYTOCHROME B5 REDUCTASE 4"/>
    <property type="match status" value="1"/>
</dbReference>
<evidence type="ECO:0000256" key="1">
    <source>
        <dbReference type="ARBA" id="ARBA00022617"/>
    </source>
</evidence>
<dbReference type="Proteomes" id="UP001530377">
    <property type="component" value="Unassembled WGS sequence"/>
</dbReference>
<dbReference type="SMART" id="SM01117">
    <property type="entry name" value="Cyt-b5"/>
    <property type="match status" value="1"/>
</dbReference>
<comment type="similarity">
    <text evidence="4">Belongs to the cytochrome b5 family.</text>
</comment>
<feature type="compositionally biased region" description="Polar residues" evidence="5">
    <location>
        <begin position="1"/>
        <end position="13"/>
    </location>
</feature>
<dbReference type="AlphaFoldDB" id="A0ABD3RSH5"/>
<feature type="region of interest" description="Disordered" evidence="5">
    <location>
        <begin position="1"/>
        <end position="21"/>
    </location>
</feature>
<dbReference type="Pfam" id="PF00173">
    <property type="entry name" value="Cyt-b5"/>
    <property type="match status" value="1"/>
</dbReference>
<keyword evidence="8" id="KW-1185">Reference proteome</keyword>
<feature type="region of interest" description="Disordered" evidence="5">
    <location>
        <begin position="135"/>
        <end position="208"/>
    </location>
</feature>
<comment type="caution">
    <text evidence="7">The sequence shown here is derived from an EMBL/GenBank/DDBJ whole genome shotgun (WGS) entry which is preliminary data.</text>
</comment>
<proteinExistence type="inferred from homology"/>
<evidence type="ECO:0000256" key="4">
    <source>
        <dbReference type="RuleBase" id="RU362121"/>
    </source>
</evidence>
<evidence type="ECO:0000256" key="5">
    <source>
        <dbReference type="SAM" id="MobiDB-lite"/>
    </source>
</evidence>
<evidence type="ECO:0000259" key="6">
    <source>
        <dbReference type="PROSITE" id="PS50255"/>
    </source>
</evidence>
<keyword evidence="3 4" id="KW-0408">Iron</keyword>
<accession>A0ABD3RSH5</accession>
<reference evidence="7 8" key="1">
    <citation type="submission" date="2024-10" db="EMBL/GenBank/DDBJ databases">
        <title>Updated reference genomes for cyclostephanoid diatoms.</title>
        <authorList>
            <person name="Roberts W.R."/>
            <person name="Alverson A.J."/>
        </authorList>
    </citation>
    <scope>NUCLEOTIDE SEQUENCE [LARGE SCALE GENOMIC DNA]</scope>
    <source>
        <strain evidence="7 8">AJA228-03</strain>
    </source>
</reference>
<dbReference type="InterPro" id="IPR051872">
    <property type="entry name" value="Cytochrome_b5/Flavoprotein_Rdt"/>
</dbReference>
<dbReference type="EMBL" id="JALLPB020000182">
    <property type="protein sequence ID" value="KAL3815818.1"/>
    <property type="molecule type" value="Genomic_DNA"/>
</dbReference>
<evidence type="ECO:0000256" key="3">
    <source>
        <dbReference type="ARBA" id="ARBA00023004"/>
    </source>
</evidence>
<dbReference type="InterPro" id="IPR001199">
    <property type="entry name" value="Cyt_B5-like_heme/steroid-bd"/>
</dbReference>
<dbReference type="GO" id="GO:0020037">
    <property type="term" value="F:heme binding"/>
    <property type="evidence" value="ECO:0007669"/>
    <property type="project" value="UniProtKB-UniRule"/>
</dbReference>
<keyword evidence="1 4" id="KW-0349">Heme</keyword>
<keyword evidence="2 4" id="KW-0479">Metal-binding</keyword>
<gene>
    <name evidence="7" type="ORF">ACHAXA_010752</name>
</gene>
<dbReference type="PROSITE" id="PS00191">
    <property type="entry name" value="CYTOCHROME_B5_1"/>
    <property type="match status" value="1"/>
</dbReference>
<evidence type="ECO:0000313" key="7">
    <source>
        <dbReference type="EMBL" id="KAL3815818.1"/>
    </source>
</evidence>
<feature type="compositionally biased region" description="Acidic residues" evidence="5">
    <location>
        <begin position="146"/>
        <end position="159"/>
    </location>
</feature>